<dbReference type="InterPro" id="IPR029002">
    <property type="entry name" value="PLPC/GPLD1"/>
</dbReference>
<dbReference type="Pfam" id="PF00882">
    <property type="entry name" value="Zn_dep_PLPC"/>
    <property type="match status" value="1"/>
</dbReference>
<evidence type="ECO:0000259" key="1">
    <source>
        <dbReference type="Pfam" id="PF00882"/>
    </source>
</evidence>
<keyword evidence="3" id="KW-1185">Reference proteome</keyword>
<feature type="domain" description="Phospholipase C/D" evidence="1">
    <location>
        <begin position="6"/>
        <end position="153"/>
    </location>
</feature>
<reference evidence="2 3" key="1">
    <citation type="submission" date="2016-02" db="EMBL/GenBank/DDBJ databases">
        <title>Draft Genome for Tepidibacillus decaturensis nov. sp. Strain Z9, an Anaerobic, Moderately Thermophilic and Heterotrophic Bacterium from Deep Subsurface of the Illinois Basin, USA.</title>
        <authorList>
            <person name="Dong Y."/>
            <person name="Chang J.Y."/>
            <person name="Sanford R."/>
            <person name="Fouke B.W."/>
        </authorList>
    </citation>
    <scope>NUCLEOTIDE SEQUENCE [LARGE SCALE GENOMIC DNA]</scope>
    <source>
        <strain evidence="2 3">Z9</strain>
    </source>
</reference>
<evidence type="ECO:0000313" key="3">
    <source>
        <dbReference type="Proteomes" id="UP000070352"/>
    </source>
</evidence>
<evidence type="ECO:0000313" key="2">
    <source>
        <dbReference type="EMBL" id="KXG43588.1"/>
    </source>
</evidence>
<dbReference type="AlphaFoldDB" id="A0A135L3H1"/>
<accession>A0A135L3H1</accession>
<protein>
    <recommendedName>
        <fullName evidence="1">Phospholipase C/D domain-containing protein</fullName>
    </recommendedName>
</protein>
<dbReference type="EMBL" id="LSKU01000001">
    <property type="protein sequence ID" value="KXG43588.1"/>
    <property type="molecule type" value="Genomic_DNA"/>
</dbReference>
<dbReference type="Proteomes" id="UP000070352">
    <property type="component" value="Unassembled WGS sequence"/>
</dbReference>
<organism evidence="2 3">
    <name type="scientific">Tepidibacillus decaturensis</name>
    <dbReference type="NCBI Taxonomy" id="1413211"/>
    <lineage>
        <taxon>Bacteria</taxon>
        <taxon>Bacillati</taxon>
        <taxon>Bacillota</taxon>
        <taxon>Bacilli</taxon>
        <taxon>Bacillales</taxon>
        <taxon>Bacillaceae</taxon>
        <taxon>Tepidibacillus</taxon>
    </lineage>
</organism>
<gene>
    <name evidence="2" type="ORF">U473_05845</name>
</gene>
<proteinExistence type="predicted"/>
<dbReference type="RefSeq" id="WP_068724275.1">
    <property type="nucleotide sequence ID" value="NZ_LSKU01000001.1"/>
</dbReference>
<comment type="caution">
    <text evidence="2">The sequence shown here is derived from an EMBL/GenBank/DDBJ whole genome shotgun (WGS) entry which is preliminary data.</text>
</comment>
<dbReference type="OrthoDB" id="9810528at2"/>
<sequence>MPNVWTHNLFGEHLDKEIGYDFLEHKEIYYLGCQGPDPFFYHHFWPWRKDKSVTKIGSLLHKKHCGSFLVEMVQYLKQHPDPLLKAYVFGFVSHHLLDRNTHPYIVYRSGEEGNKHQKLEIMIDTLMMKRFKGVDTWKTPVFKEIDVGKNLPSQIQQMLIYLIKKVHAEKRPDLQLVINQSYQDMIKALKFLFDPTGIKHILLGEMVSPFSYSKKIPNKDFLNLQHTEWFHPTNGIEGSKESFLDLFDRAKQEAIPIYQCIEDYLRGIKPIEQMQSLIGNVSYETGKPCDAKLENQFFELIL</sequence>
<name>A0A135L3H1_9BACI</name>
<dbReference type="STRING" id="1413211.U473_05845"/>